<protein>
    <submittedName>
        <fullName evidence="1">Uncharacterized protein</fullName>
    </submittedName>
</protein>
<reference evidence="1 2" key="1">
    <citation type="journal article" date="2019" name="Nat. Ecol. Evol.">
        <title>Megaphylogeny resolves global patterns of mushroom evolution.</title>
        <authorList>
            <person name="Varga T."/>
            <person name="Krizsan K."/>
            <person name="Foldi C."/>
            <person name="Dima B."/>
            <person name="Sanchez-Garcia M."/>
            <person name="Sanchez-Ramirez S."/>
            <person name="Szollosi G.J."/>
            <person name="Szarkandi J.G."/>
            <person name="Papp V."/>
            <person name="Albert L."/>
            <person name="Andreopoulos W."/>
            <person name="Angelini C."/>
            <person name="Antonin V."/>
            <person name="Barry K.W."/>
            <person name="Bougher N.L."/>
            <person name="Buchanan P."/>
            <person name="Buyck B."/>
            <person name="Bense V."/>
            <person name="Catcheside P."/>
            <person name="Chovatia M."/>
            <person name="Cooper J."/>
            <person name="Damon W."/>
            <person name="Desjardin D."/>
            <person name="Finy P."/>
            <person name="Geml J."/>
            <person name="Haridas S."/>
            <person name="Hughes K."/>
            <person name="Justo A."/>
            <person name="Karasinski D."/>
            <person name="Kautmanova I."/>
            <person name="Kiss B."/>
            <person name="Kocsube S."/>
            <person name="Kotiranta H."/>
            <person name="LaButti K.M."/>
            <person name="Lechner B.E."/>
            <person name="Liimatainen K."/>
            <person name="Lipzen A."/>
            <person name="Lukacs Z."/>
            <person name="Mihaltcheva S."/>
            <person name="Morgado L.N."/>
            <person name="Niskanen T."/>
            <person name="Noordeloos M.E."/>
            <person name="Ohm R.A."/>
            <person name="Ortiz-Santana B."/>
            <person name="Ovrebo C."/>
            <person name="Racz N."/>
            <person name="Riley R."/>
            <person name="Savchenko A."/>
            <person name="Shiryaev A."/>
            <person name="Soop K."/>
            <person name="Spirin V."/>
            <person name="Szebenyi C."/>
            <person name="Tomsovsky M."/>
            <person name="Tulloss R.E."/>
            <person name="Uehling J."/>
            <person name="Grigoriev I.V."/>
            <person name="Vagvolgyi C."/>
            <person name="Papp T."/>
            <person name="Martin F.M."/>
            <person name="Miettinen O."/>
            <person name="Hibbett D.S."/>
            <person name="Nagy L.G."/>
        </authorList>
    </citation>
    <scope>NUCLEOTIDE SEQUENCE [LARGE SCALE GENOMIC DNA]</scope>
    <source>
        <strain evidence="1 2">HHB13444</strain>
    </source>
</reference>
<gene>
    <name evidence="1" type="ORF">K466DRAFT_570326</name>
</gene>
<evidence type="ECO:0000313" key="2">
    <source>
        <dbReference type="Proteomes" id="UP000308197"/>
    </source>
</evidence>
<name>A0A5C3NRU4_9APHY</name>
<dbReference type="EMBL" id="ML212092">
    <property type="protein sequence ID" value="TFK79287.1"/>
    <property type="molecule type" value="Genomic_DNA"/>
</dbReference>
<proteinExistence type="predicted"/>
<organism evidence="1 2">
    <name type="scientific">Polyporus arcularius HHB13444</name>
    <dbReference type="NCBI Taxonomy" id="1314778"/>
    <lineage>
        <taxon>Eukaryota</taxon>
        <taxon>Fungi</taxon>
        <taxon>Dikarya</taxon>
        <taxon>Basidiomycota</taxon>
        <taxon>Agaricomycotina</taxon>
        <taxon>Agaricomycetes</taxon>
        <taxon>Polyporales</taxon>
        <taxon>Polyporaceae</taxon>
        <taxon>Polyporus</taxon>
    </lineage>
</organism>
<sequence>VLAYCNTPASPASELMTSARLGVGVRRHEQGLNAGSLWQCNHATSGRTHVIPSSNKSEVSLVLVAISAYYGFGNRSMGDNMLATFDYPYLFANEASEMDFLRVMPAAYRILVPLFNCKDTDTLENLVFTYREFANICTLTIGKAMSEISFIDMREDGMLVLKHGEQKGQPFCTIRRHAADPGRVRTSGGDGSEFADSLRTQQLVQLHGGHVPLQALVVHGGMADEHALGADDGVLACQYRFKWPQTRSS</sequence>
<feature type="non-terminal residue" evidence="1">
    <location>
        <position position="1"/>
    </location>
</feature>
<dbReference type="Proteomes" id="UP000308197">
    <property type="component" value="Unassembled WGS sequence"/>
</dbReference>
<keyword evidence="2" id="KW-1185">Reference proteome</keyword>
<accession>A0A5C3NRU4</accession>
<evidence type="ECO:0000313" key="1">
    <source>
        <dbReference type="EMBL" id="TFK79287.1"/>
    </source>
</evidence>
<dbReference type="AlphaFoldDB" id="A0A5C3NRU4"/>
<dbReference type="InParanoid" id="A0A5C3NRU4"/>